<dbReference type="OMA" id="THRERRW"/>
<protein>
    <submittedName>
        <fullName evidence="4">Immunoglobulin E-set</fullName>
    </submittedName>
</protein>
<comment type="caution">
    <text evidence="4">The sequence shown here is derived from an EMBL/GenBank/DDBJ whole genome shotgun (WGS) entry which is preliminary data.</text>
</comment>
<dbReference type="InterPro" id="IPR014756">
    <property type="entry name" value="Ig_E-set"/>
</dbReference>
<dbReference type="SUPFAM" id="SSF81296">
    <property type="entry name" value="E set domains"/>
    <property type="match status" value="2"/>
</dbReference>
<dbReference type="InterPro" id="IPR050357">
    <property type="entry name" value="Arrestin_domain-protein"/>
</dbReference>
<dbReference type="AlphaFoldDB" id="A0A0V0QX82"/>
<dbReference type="PANTHER" id="PTHR11188:SF17">
    <property type="entry name" value="FI21816P1"/>
    <property type="match status" value="1"/>
</dbReference>
<name>A0A0V0QX82_PSEPJ</name>
<dbReference type="PANTHER" id="PTHR11188">
    <property type="entry name" value="ARRESTIN DOMAIN CONTAINING PROTEIN"/>
    <property type="match status" value="1"/>
</dbReference>
<feature type="domain" description="Arrestin C-terminal-like" evidence="3">
    <location>
        <begin position="216"/>
        <end position="360"/>
    </location>
</feature>
<dbReference type="InterPro" id="IPR011021">
    <property type="entry name" value="Arrestin-like_N"/>
</dbReference>
<evidence type="ECO:0000256" key="1">
    <source>
        <dbReference type="SAM" id="MobiDB-lite"/>
    </source>
</evidence>
<evidence type="ECO:0000313" key="4">
    <source>
        <dbReference type="EMBL" id="KRX06469.1"/>
    </source>
</evidence>
<organism evidence="4 5">
    <name type="scientific">Pseudocohnilembus persalinus</name>
    <name type="common">Ciliate</name>
    <dbReference type="NCBI Taxonomy" id="266149"/>
    <lineage>
        <taxon>Eukaryota</taxon>
        <taxon>Sar</taxon>
        <taxon>Alveolata</taxon>
        <taxon>Ciliophora</taxon>
        <taxon>Intramacronucleata</taxon>
        <taxon>Oligohymenophorea</taxon>
        <taxon>Scuticociliatia</taxon>
        <taxon>Philasterida</taxon>
        <taxon>Pseudocohnilembidae</taxon>
        <taxon>Pseudocohnilembus</taxon>
    </lineage>
</organism>
<feature type="region of interest" description="Disordered" evidence="1">
    <location>
        <begin position="388"/>
        <end position="452"/>
    </location>
</feature>
<feature type="compositionally biased region" description="Polar residues" evidence="1">
    <location>
        <begin position="403"/>
        <end position="413"/>
    </location>
</feature>
<dbReference type="Gene3D" id="2.60.40.640">
    <property type="match status" value="2"/>
</dbReference>
<dbReference type="GO" id="GO:0015031">
    <property type="term" value="P:protein transport"/>
    <property type="evidence" value="ECO:0007669"/>
    <property type="project" value="TreeGrafter"/>
</dbReference>
<dbReference type="InParanoid" id="A0A0V0QX82"/>
<dbReference type="Pfam" id="PF00339">
    <property type="entry name" value="Arrestin_N"/>
    <property type="match status" value="1"/>
</dbReference>
<gene>
    <name evidence="4" type="ORF">PPERSA_05082</name>
</gene>
<keyword evidence="5" id="KW-1185">Reference proteome</keyword>
<dbReference type="InterPro" id="IPR011022">
    <property type="entry name" value="Arrestin_C-like"/>
</dbReference>
<accession>A0A0V0QX82</accession>
<sequence length="452" mass="51578">MSTGFIFIELDKPYYYAGDTVTGHINVNLFQDFDGAKMTLKLKGWESTYWITQTRVHDTPENPFRPPRDELMDKSDCEVTSDSTDSSDVKEKSKKGYVRKGGAYYRITHHTGGKEFMKLKQKMSQFGDGHINRGQHKIPFSFALSSGWPGTFTYKTKTCKGRIKYEMRVKCKFYDKKDRDFEHKVEVMVHEKPTKQMKSQNQTMEAKVVSCCCINKGTSKITLGFEKDQYAIGEDATLFCEVDNSSSEAKINSIVGSLVNQITLRAKNGTVFNVNQTISTVNFGDCEAGSFFLGESRRVKQLHIDNKKGGWKKCVNPTSTGKFVNSTYYIAAESNMDTFCSCCCGSDPRVQIPVLIIPPPLHQPEFQPPQDWQPQAYPVFNIPLPPEQYQDYNTVNPMDPYQGGNNYNQVQPTNQGPYNPMNQPPQMQQQQYQQQPQYQQQQQQDMPPQPPM</sequence>
<dbReference type="Pfam" id="PF02752">
    <property type="entry name" value="Arrestin_C"/>
    <property type="match status" value="1"/>
</dbReference>
<proteinExistence type="predicted"/>
<dbReference type="OrthoDB" id="291852at2759"/>
<evidence type="ECO:0000259" key="2">
    <source>
        <dbReference type="Pfam" id="PF00339"/>
    </source>
</evidence>
<feature type="region of interest" description="Disordered" evidence="1">
    <location>
        <begin position="57"/>
        <end position="92"/>
    </location>
</feature>
<dbReference type="GO" id="GO:0005737">
    <property type="term" value="C:cytoplasm"/>
    <property type="evidence" value="ECO:0007669"/>
    <property type="project" value="TreeGrafter"/>
</dbReference>
<evidence type="ECO:0000259" key="3">
    <source>
        <dbReference type="Pfam" id="PF02752"/>
    </source>
</evidence>
<feature type="compositionally biased region" description="Low complexity" evidence="1">
    <location>
        <begin position="414"/>
        <end position="446"/>
    </location>
</feature>
<reference evidence="4 5" key="1">
    <citation type="journal article" date="2015" name="Sci. Rep.">
        <title>Genome of the facultative scuticociliatosis pathogen Pseudocohnilembus persalinus provides insight into its virulence through horizontal gene transfer.</title>
        <authorList>
            <person name="Xiong J."/>
            <person name="Wang G."/>
            <person name="Cheng J."/>
            <person name="Tian M."/>
            <person name="Pan X."/>
            <person name="Warren A."/>
            <person name="Jiang C."/>
            <person name="Yuan D."/>
            <person name="Miao W."/>
        </authorList>
    </citation>
    <scope>NUCLEOTIDE SEQUENCE [LARGE SCALE GENOMIC DNA]</scope>
    <source>
        <strain evidence="4">36N120E</strain>
    </source>
</reference>
<evidence type="ECO:0000313" key="5">
    <source>
        <dbReference type="Proteomes" id="UP000054937"/>
    </source>
</evidence>
<feature type="domain" description="Arrestin-like N-terminal" evidence="2">
    <location>
        <begin position="9"/>
        <end position="188"/>
    </location>
</feature>
<dbReference type="InterPro" id="IPR014752">
    <property type="entry name" value="Arrestin-like_C"/>
</dbReference>
<feature type="compositionally biased region" description="Basic and acidic residues" evidence="1">
    <location>
        <begin position="57"/>
        <end position="77"/>
    </location>
</feature>
<dbReference type="EMBL" id="LDAU01000096">
    <property type="protein sequence ID" value="KRX06469.1"/>
    <property type="molecule type" value="Genomic_DNA"/>
</dbReference>
<dbReference type="Proteomes" id="UP000054937">
    <property type="component" value="Unassembled WGS sequence"/>
</dbReference>